<dbReference type="RefSeq" id="WP_053840877.1">
    <property type="nucleotide sequence ID" value="NZ_CP076250.1"/>
</dbReference>
<keyword evidence="1" id="KW-1133">Transmembrane helix</keyword>
<feature type="transmembrane region" description="Helical" evidence="1">
    <location>
        <begin position="74"/>
        <end position="97"/>
    </location>
</feature>
<dbReference type="EMBL" id="CXOK01000048">
    <property type="protein sequence ID" value="CTP88276.1"/>
    <property type="molecule type" value="Genomic_DNA"/>
</dbReference>
<dbReference type="Pfam" id="PF10825">
    <property type="entry name" value="DUF2752"/>
    <property type="match status" value="1"/>
</dbReference>
<evidence type="ECO:0000256" key="1">
    <source>
        <dbReference type="SAM" id="Phobius"/>
    </source>
</evidence>
<reference evidence="2 3" key="1">
    <citation type="submission" date="2015-07" db="EMBL/GenBank/DDBJ databases">
        <authorList>
            <person name="Noorani M."/>
        </authorList>
    </citation>
    <scope>NUCLEOTIDE SEQUENCE [LARGE SCALE GENOMIC DNA]</scope>
    <source>
        <strain evidence="2">LMG728</strain>
    </source>
</reference>
<feature type="transmembrane region" description="Helical" evidence="1">
    <location>
        <begin position="118"/>
        <end position="137"/>
    </location>
</feature>
<accession>A0A0K2ZR67</accession>
<dbReference type="Proteomes" id="UP000041247">
    <property type="component" value="Unassembled WGS sequence"/>
</dbReference>
<protein>
    <submittedName>
        <fullName evidence="2">Putative transmembrane protein</fullName>
    </submittedName>
</protein>
<proteinExistence type="predicted"/>
<feature type="transmembrane region" description="Helical" evidence="1">
    <location>
        <begin position="12"/>
        <end position="32"/>
    </location>
</feature>
<dbReference type="AlphaFoldDB" id="A0A0K2ZR67"/>
<sequence>MPLPMFLRGRPLPRWLPLAALSGAAVVATLVLRRVDPNVPGNPLPACPFYALTGLYCPGCGSTRCLHALVHLDLAHALATNPLLVVALPLLAVMALNAAGLRMRPLAPLLKILADPRLWLWLLLGYAVLRNLPWFPFTLLAPG</sequence>
<organism evidence="2 3">
    <name type="scientific">Xanthomonas graminis pv. poae</name>
    <dbReference type="NCBI Taxonomy" id="227946"/>
    <lineage>
        <taxon>Bacteria</taxon>
        <taxon>Pseudomonadati</taxon>
        <taxon>Pseudomonadota</taxon>
        <taxon>Gammaproteobacteria</taxon>
        <taxon>Lysobacterales</taxon>
        <taxon>Lysobacteraceae</taxon>
        <taxon>Xanthomonas</taxon>
        <taxon>Xanthomonas translucens group</taxon>
        <taxon>Xanthomonas graminis</taxon>
    </lineage>
</organism>
<evidence type="ECO:0000313" key="2">
    <source>
        <dbReference type="EMBL" id="CTP88276.1"/>
    </source>
</evidence>
<keyword evidence="1" id="KW-0472">Membrane</keyword>
<keyword evidence="1 2" id="KW-0812">Transmembrane</keyword>
<evidence type="ECO:0000313" key="3">
    <source>
        <dbReference type="Proteomes" id="UP000041247"/>
    </source>
</evidence>
<gene>
    <name evidence="2" type="ORF">XTPLMG728_1851</name>
</gene>
<name>A0A0K2ZR67_9XANT</name>
<dbReference type="InterPro" id="IPR021215">
    <property type="entry name" value="DUF2752"/>
</dbReference>